<feature type="domain" description="Cyclic nucleotide-binding" evidence="1">
    <location>
        <begin position="23"/>
        <end position="125"/>
    </location>
</feature>
<dbReference type="CDD" id="cd00038">
    <property type="entry name" value="CAP_ED"/>
    <property type="match status" value="1"/>
</dbReference>
<accession>Q1N3P3</accession>
<dbReference type="InterPro" id="IPR014710">
    <property type="entry name" value="RmlC-like_jellyroll"/>
</dbReference>
<dbReference type="HOGENOM" id="CLU_1313411_0_0_6"/>
<dbReference type="SUPFAM" id="SSF51206">
    <property type="entry name" value="cAMP-binding domain-like"/>
    <property type="match status" value="1"/>
</dbReference>
<dbReference type="PROSITE" id="PS50042">
    <property type="entry name" value="CNMP_BINDING_3"/>
    <property type="match status" value="1"/>
</dbReference>
<dbReference type="PRINTS" id="PR00103">
    <property type="entry name" value="CAMPKINASE"/>
</dbReference>
<dbReference type="STRING" id="207949.RED65_12199"/>
<protein>
    <submittedName>
        <fullName evidence="2">Patatin</fullName>
    </submittedName>
</protein>
<dbReference type="SMART" id="SM00100">
    <property type="entry name" value="cNMP"/>
    <property type="match status" value="1"/>
</dbReference>
<dbReference type="RefSeq" id="WP_007018721.1">
    <property type="nucleotide sequence ID" value="NZ_CH724118.1"/>
</dbReference>
<dbReference type="Gene3D" id="2.60.120.10">
    <property type="entry name" value="Jelly Rolls"/>
    <property type="match status" value="1"/>
</dbReference>
<dbReference type="EMBL" id="AAQH01000004">
    <property type="protein sequence ID" value="EAT12831.1"/>
    <property type="molecule type" value="Genomic_DNA"/>
</dbReference>
<comment type="caution">
    <text evidence="2">The sequence shown here is derived from an EMBL/GenBank/DDBJ whole genome shotgun (WGS) entry which is preliminary data.</text>
</comment>
<proteinExistence type="predicted"/>
<dbReference type="PANTHER" id="PTHR11635">
    <property type="entry name" value="CAMP-DEPENDENT PROTEIN KINASE REGULATORY CHAIN"/>
    <property type="match status" value="1"/>
</dbReference>
<dbReference type="PANTHER" id="PTHR11635:SF152">
    <property type="entry name" value="CAMP-DEPENDENT PROTEIN KINASE TYPE I REGULATORY SUBUNIT-RELATED"/>
    <property type="match status" value="1"/>
</dbReference>
<dbReference type="Proteomes" id="UP000004263">
    <property type="component" value="Unassembled WGS sequence"/>
</dbReference>
<reference evidence="2 3" key="1">
    <citation type="submission" date="2006-03" db="EMBL/GenBank/DDBJ databases">
        <authorList>
            <person name="Pinhassi J."/>
            <person name="Pedros-Alio C."/>
            <person name="Ferriera S."/>
            <person name="Johnson J."/>
            <person name="Kravitz S."/>
            <person name="Halpern A."/>
            <person name="Remington K."/>
            <person name="Beeson K."/>
            <person name="Tran B."/>
            <person name="Rogers Y.-H."/>
            <person name="Friedman R."/>
            <person name="Venter J.C."/>
        </authorList>
    </citation>
    <scope>NUCLEOTIDE SEQUENCE [LARGE SCALE GENOMIC DNA]</scope>
    <source>
        <strain evidence="2 3">RED65</strain>
    </source>
</reference>
<dbReference type="OrthoDB" id="5729906at2"/>
<evidence type="ECO:0000313" key="2">
    <source>
        <dbReference type="EMBL" id="EAT12831.1"/>
    </source>
</evidence>
<organism evidence="2 3">
    <name type="scientific">Bermanella marisrubri</name>
    <dbReference type="NCBI Taxonomy" id="207949"/>
    <lineage>
        <taxon>Bacteria</taxon>
        <taxon>Pseudomonadati</taxon>
        <taxon>Pseudomonadota</taxon>
        <taxon>Gammaproteobacteria</taxon>
        <taxon>Oceanospirillales</taxon>
        <taxon>Oceanospirillaceae</taxon>
        <taxon>Bermanella</taxon>
    </lineage>
</organism>
<dbReference type="AlphaFoldDB" id="Q1N3P3"/>
<evidence type="ECO:0000259" key="1">
    <source>
        <dbReference type="PROSITE" id="PS50042"/>
    </source>
</evidence>
<evidence type="ECO:0000313" key="3">
    <source>
        <dbReference type="Proteomes" id="UP000004263"/>
    </source>
</evidence>
<keyword evidence="3" id="KW-1185">Reference proteome</keyword>
<dbReference type="GO" id="GO:0005952">
    <property type="term" value="C:cAMP-dependent protein kinase complex"/>
    <property type="evidence" value="ECO:0007669"/>
    <property type="project" value="InterPro"/>
</dbReference>
<dbReference type="GO" id="GO:0005829">
    <property type="term" value="C:cytosol"/>
    <property type="evidence" value="ECO:0007669"/>
    <property type="project" value="TreeGrafter"/>
</dbReference>
<dbReference type="InterPro" id="IPR000595">
    <property type="entry name" value="cNMP-bd_dom"/>
</dbReference>
<dbReference type="InterPro" id="IPR018490">
    <property type="entry name" value="cNMP-bd_dom_sf"/>
</dbReference>
<sequence length="209" mass="23848">MQKVSREDYNTEALMRLVRSVTFFKDIYQLEPSQFELLLSVCDFVQAPSGDVVLRKGDEANTLYFLLKGQMSVFNEEQGESLNLINPGEVFGTLSMVTGRPRSATVKAESNVILLGMDFKHFNAIDDFSMFTMDTKLVAYRMVVHNVRWTLEMNKMRDPNHPFVARLLKAPVFRGEKGGKEELLSLQEQAQYLAELLGDWNECLESPAH</sequence>
<name>Q1N3P3_9GAMM</name>
<dbReference type="InterPro" id="IPR050503">
    <property type="entry name" value="cAMP-dep_PK_reg_su-like"/>
</dbReference>
<gene>
    <name evidence="2" type="ORF">RED65_12199</name>
</gene>
<dbReference type="Pfam" id="PF00027">
    <property type="entry name" value="cNMP_binding"/>
    <property type="match status" value="1"/>
</dbReference>